<keyword evidence="1" id="KW-1133">Transmembrane helix</keyword>
<sequence length="282" mass="30905">MRSTSEQVAREPWRAVETYRNLRMLLVALPLLLLLSSLALLVVYGSLEGSISEYYGTLLQDVFVGAMVATGVCLVAYKGNPLEDYALNVAGFYALMIAFVPTGFDSLVANPPAGTDPDELVNSLRIVLVLIVLGAGLYVLVELKYGPPRVADLSRRTATKVWFWITQALQLVFLVVLGLALVRGTGFQAVHMLGAVFLIVGFATAIASHVWPEPLGGTEKVPRGRYGAILVAMIAGLPVVFALRTFAHWEHAILAIEWWEISLFAVYWVLEMKRTWTVVPGT</sequence>
<evidence type="ECO:0000313" key="3">
    <source>
        <dbReference type="Proteomes" id="UP001172737"/>
    </source>
</evidence>
<organism evidence="2 3">
    <name type="scientific">Demequina lignilytica</name>
    <dbReference type="NCBI Taxonomy" id="3051663"/>
    <lineage>
        <taxon>Bacteria</taxon>
        <taxon>Bacillati</taxon>
        <taxon>Actinomycetota</taxon>
        <taxon>Actinomycetes</taxon>
        <taxon>Micrococcales</taxon>
        <taxon>Demequinaceae</taxon>
        <taxon>Demequina</taxon>
    </lineage>
</organism>
<feature type="transmembrane region" description="Helical" evidence="1">
    <location>
        <begin position="85"/>
        <end position="104"/>
    </location>
</feature>
<evidence type="ECO:0008006" key="4">
    <source>
        <dbReference type="Google" id="ProtNLM"/>
    </source>
</evidence>
<gene>
    <name evidence="2" type="ORF">QQX10_04835</name>
</gene>
<feature type="transmembrane region" description="Helical" evidence="1">
    <location>
        <begin position="58"/>
        <end position="78"/>
    </location>
</feature>
<feature type="transmembrane region" description="Helical" evidence="1">
    <location>
        <begin position="161"/>
        <end position="182"/>
    </location>
</feature>
<dbReference type="AlphaFoldDB" id="A0AAW7M493"/>
<feature type="transmembrane region" description="Helical" evidence="1">
    <location>
        <begin position="124"/>
        <end position="141"/>
    </location>
</feature>
<accession>A0AAW7M493</accession>
<protein>
    <recommendedName>
        <fullName evidence="4">Frag1/DRAM/Sfk1 family protein</fullName>
    </recommendedName>
</protein>
<feature type="transmembrane region" description="Helical" evidence="1">
    <location>
        <begin position="21"/>
        <end position="46"/>
    </location>
</feature>
<feature type="transmembrane region" description="Helical" evidence="1">
    <location>
        <begin position="252"/>
        <end position="270"/>
    </location>
</feature>
<proteinExistence type="predicted"/>
<dbReference type="EMBL" id="JAUHPX010000002">
    <property type="protein sequence ID" value="MDN4487493.1"/>
    <property type="molecule type" value="Genomic_DNA"/>
</dbReference>
<name>A0AAW7M493_9MICO</name>
<comment type="caution">
    <text evidence="2">The sequence shown here is derived from an EMBL/GenBank/DDBJ whole genome shotgun (WGS) entry which is preliminary data.</text>
</comment>
<dbReference type="Proteomes" id="UP001172737">
    <property type="component" value="Unassembled WGS sequence"/>
</dbReference>
<keyword evidence="1" id="KW-0812">Transmembrane</keyword>
<evidence type="ECO:0000256" key="1">
    <source>
        <dbReference type="SAM" id="Phobius"/>
    </source>
</evidence>
<feature type="transmembrane region" description="Helical" evidence="1">
    <location>
        <begin position="188"/>
        <end position="212"/>
    </location>
</feature>
<reference evidence="2" key="1">
    <citation type="submission" date="2023-06" db="EMBL/GenBank/DDBJ databases">
        <title>Sysu t00039.</title>
        <authorList>
            <person name="Gao L."/>
            <person name="Fang B.-Z."/>
            <person name="Li W.-J."/>
        </authorList>
    </citation>
    <scope>NUCLEOTIDE SEQUENCE</scope>
    <source>
        <strain evidence="2">SYSU T00039</strain>
    </source>
</reference>
<keyword evidence="1" id="KW-0472">Membrane</keyword>
<feature type="transmembrane region" description="Helical" evidence="1">
    <location>
        <begin position="224"/>
        <end position="246"/>
    </location>
</feature>
<dbReference type="RefSeq" id="WP_301118552.1">
    <property type="nucleotide sequence ID" value="NZ_JAUHPX010000002.1"/>
</dbReference>
<evidence type="ECO:0000313" key="2">
    <source>
        <dbReference type="EMBL" id="MDN4487493.1"/>
    </source>
</evidence>
<keyword evidence="3" id="KW-1185">Reference proteome</keyword>